<dbReference type="AlphaFoldDB" id="A0A0A9ANR4"/>
<name>A0A0A9ANR4_ARUDO</name>
<sequence length="28" mass="3191">MHTECNDLCNIGDWVECKRIVWQGSGVP</sequence>
<proteinExistence type="predicted"/>
<reference evidence="1" key="1">
    <citation type="submission" date="2014-09" db="EMBL/GenBank/DDBJ databases">
        <authorList>
            <person name="Magalhaes I.L.F."/>
            <person name="Oliveira U."/>
            <person name="Santos F.R."/>
            <person name="Vidigal T.H.D.A."/>
            <person name="Brescovit A.D."/>
            <person name="Santos A.J."/>
        </authorList>
    </citation>
    <scope>NUCLEOTIDE SEQUENCE</scope>
    <source>
        <tissue evidence="1">Shoot tissue taken approximately 20 cm above the soil surface</tissue>
    </source>
</reference>
<dbReference type="EMBL" id="GBRH01244521">
    <property type="protein sequence ID" value="JAD53374.1"/>
    <property type="molecule type" value="Transcribed_RNA"/>
</dbReference>
<protein>
    <submittedName>
        <fullName evidence="1">Uncharacterized protein</fullName>
    </submittedName>
</protein>
<evidence type="ECO:0000313" key="1">
    <source>
        <dbReference type="EMBL" id="JAD53374.1"/>
    </source>
</evidence>
<organism evidence="1">
    <name type="scientific">Arundo donax</name>
    <name type="common">Giant reed</name>
    <name type="synonym">Donax arundinaceus</name>
    <dbReference type="NCBI Taxonomy" id="35708"/>
    <lineage>
        <taxon>Eukaryota</taxon>
        <taxon>Viridiplantae</taxon>
        <taxon>Streptophyta</taxon>
        <taxon>Embryophyta</taxon>
        <taxon>Tracheophyta</taxon>
        <taxon>Spermatophyta</taxon>
        <taxon>Magnoliopsida</taxon>
        <taxon>Liliopsida</taxon>
        <taxon>Poales</taxon>
        <taxon>Poaceae</taxon>
        <taxon>PACMAD clade</taxon>
        <taxon>Arundinoideae</taxon>
        <taxon>Arundineae</taxon>
        <taxon>Arundo</taxon>
    </lineage>
</organism>
<reference evidence="1" key="2">
    <citation type="journal article" date="2015" name="Data Brief">
        <title>Shoot transcriptome of the giant reed, Arundo donax.</title>
        <authorList>
            <person name="Barrero R.A."/>
            <person name="Guerrero F.D."/>
            <person name="Moolhuijzen P."/>
            <person name="Goolsby J.A."/>
            <person name="Tidwell J."/>
            <person name="Bellgard S.E."/>
            <person name="Bellgard M.I."/>
        </authorList>
    </citation>
    <scope>NUCLEOTIDE SEQUENCE</scope>
    <source>
        <tissue evidence="1">Shoot tissue taken approximately 20 cm above the soil surface</tissue>
    </source>
</reference>
<accession>A0A0A9ANR4</accession>